<accession>A0A373FAC6</accession>
<dbReference type="PANTHER" id="PTHR35024">
    <property type="entry name" value="HYPOTHETICAL CYTOSOLIC PROTEIN"/>
    <property type="match status" value="1"/>
</dbReference>
<dbReference type="Pfam" id="PF04519">
    <property type="entry name" value="Bactofilin"/>
    <property type="match status" value="1"/>
</dbReference>
<dbReference type="EMBL" id="QURR01000032">
    <property type="protein sequence ID" value="RGE40927.1"/>
    <property type="molecule type" value="Genomic_DNA"/>
</dbReference>
<evidence type="ECO:0000313" key="3">
    <source>
        <dbReference type="Proteomes" id="UP000261948"/>
    </source>
</evidence>
<sequence>MSIVDLFRRLTRKARKIEVQDFVKPSLATQAVEVDPPEREVANLDALRQTPYAIPKAEDSVIGADAVMTGTLKTSGRLIVEGRLSGIIEQKSSGANVFVDEAAVIRGEINASNTLVYGLVEGTITSTLISVEKIAKITGAIEYRDIRIKGGIFGVNLRQNKSLPLLIEDKETQKAISG</sequence>
<comment type="caution">
    <text evidence="2">The sequence shown here is derived from an EMBL/GenBank/DDBJ whole genome shotgun (WGS) entry which is preliminary data.</text>
</comment>
<comment type="similarity">
    <text evidence="1">Belongs to the bactofilin family.</text>
</comment>
<dbReference type="InterPro" id="IPR007607">
    <property type="entry name" value="BacA/B"/>
</dbReference>
<gene>
    <name evidence="2" type="ORF">DZC30_19450</name>
</gene>
<organism evidence="2 3">
    <name type="scientific">Comamonas testosteroni</name>
    <name type="common">Pseudomonas testosteroni</name>
    <dbReference type="NCBI Taxonomy" id="285"/>
    <lineage>
        <taxon>Bacteria</taxon>
        <taxon>Pseudomonadati</taxon>
        <taxon>Pseudomonadota</taxon>
        <taxon>Betaproteobacteria</taxon>
        <taxon>Burkholderiales</taxon>
        <taxon>Comamonadaceae</taxon>
        <taxon>Comamonas</taxon>
    </lineage>
</organism>
<dbReference type="Proteomes" id="UP000261948">
    <property type="component" value="Unassembled WGS sequence"/>
</dbReference>
<dbReference type="RefSeq" id="WP_158386828.1">
    <property type="nucleotide sequence ID" value="NZ_MT011984.1"/>
</dbReference>
<evidence type="ECO:0000256" key="1">
    <source>
        <dbReference type="ARBA" id="ARBA00044755"/>
    </source>
</evidence>
<keyword evidence="3" id="KW-1185">Reference proteome</keyword>
<protein>
    <submittedName>
        <fullName evidence="2">Polymer-forming cytoskeletal protein</fullName>
    </submittedName>
</protein>
<proteinExistence type="inferred from homology"/>
<dbReference type="OrthoDB" id="191511at2"/>
<dbReference type="AlphaFoldDB" id="A0A373FAC6"/>
<name>A0A373FAC6_COMTE</name>
<dbReference type="PANTHER" id="PTHR35024:SF4">
    <property type="entry name" value="POLYMER-FORMING CYTOSKELETAL PROTEIN"/>
    <property type="match status" value="1"/>
</dbReference>
<evidence type="ECO:0000313" key="2">
    <source>
        <dbReference type="EMBL" id="RGE40927.1"/>
    </source>
</evidence>
<reference evidence="2 3" key="1">
    <citation type="submission" date="2018-08" db="EMBL/GenBank/DDBJ databases">
        <title>Comamonas testosteroni strain SWCO2.</title>
        <authorList>
            <person name="Jiang N."/>
            <person name="Zhang X.Z."/>
        </authorList>
    </citation>
    <scope>NUCLEOTIDE SEQUENCE [LARGE SCALE GENOMIC DNA]</scope>
    <source>
        <strain evidence="2 3">SWCO2</strain>
    </source>
</reference>